<dbReference type="RefSeq" id="XP_070867755.1">
    <property type="nucleotide sequence ID" value="XM_071010303.1"/>
</dbReference>
<dbReference type="InterPro" id="IPR018203">
    <property type="entry name" value="GDP_dissociation_inhibitor"/>
</dbReference>
<dbReference type="GeneID" id="98124947"/>
<evidence type="ECO:0000313" key="3">
    <source>
        <dbReference type="EMBL" id="KAL2269031.1"/>
    </source>
</evidence>
<proteinExistence type="inferred from homology"/>
<evidence type="ECO:0000313" key="4">
    <source>
        <dbReference type="Proteomes" id="UP001600064"/>
    </source>
</evidence>
<evidence type="ECO:0000256" key="2">
    <source>
        <dbReference type="PIRNR" id="PIRNR037514"/>
    </source>
</evidence>
<dbReference type="EMBL" id="JAZGUE010000003">
    <property type="protein sequence ID" value="KAL2269031.1"/>
    <property type="molecule type" value="Genomic_DNA"/>
</dbReference>
<protein>
    <recommendedName>
        <fullName evidence="2">Rab proteins geranylgeranyltransferase</fullName>
    </recommendedName>
</protein>
<dbReference type="PRINTS" id="PR00891">
    <property type="entry name" value="RABGDIREP"/>
</dbReference>
<comment type="similarity">
    <text evidence="1 2">Belongs to the Rab GDI family.</text>
</comment>
<evidence type="ECO:0000256" key="1">
    <source>
        <dbReference type="ARBA" id="ARBA00005593"/>
    </source>
</evidence>
<dbReference type="PANTHER" id="PTHR11787:SF4">
    <property type="entry name" value="CHM, RAB ESCORT PROTEIN 1"/>
    <property type="match status" value="1"/>
</dbReference>
<reference evidence="3 4" key="1">
    <citation type="journal article" date="2024" name="Commun. Biol.">
        <title>Comparative genomic analysis of thermophilic fungi reveals convergent evolutionary adaptations and gene losses.</title>
        <authorList>
            <person name="Steindorff A.S."/>
            <person name="Aguilar-Pontes M.V."/>
            <person name="Robinson A.J."/>
            <person name="Andreopoulos B."/>
            <person name="LaButti K."/>
            <person name="Kuo A."/>
            <person name="Mondo S."/>
            <person name="Riley R."/>
            <person name="Otillar R."/>
            <person name="Haridas S."/>
            <person name="Lipzen A."/>
            <person name="Grimwood J."/>
            <person name="Schmutz J."/>
            <person name="Clum A."/>
            <person name="Reid I.D."/>
            <person name="Moisan M.C."/>
            <person name="Butler G."/>
            <person name="Nguyen T.T.M."/>
            <person name="Dewar K."/>
            <person name="Conant G."/>
            <person name="Drula E."/>
            <person name="Henrissat B."/>
            <person name="Hansel C."/>
            <person name="Singer S."/>
            <person name="Hutchinson M.I."/>
            <person name="de Vries R.P."/>
            <person name="Natvig D.O."/>
            <person name="Powell A.J."/>
            <person name="Tsang A."/>
            <person name="Grigoriev I.V."/>
        </authorList>
    </citation>
    <scope>NUCLEOTIDE SEQUENCE [LARGE SCALE GENOMIC DNA]</scope>
    <source>
        <strain evidence="3 4">ATCC 22073</strain>
    </source>
</reference>
<dbReference type="InterPro" id="IPR036188">
    <property type="entry name" value="FAD/NAD-bd_sf"/>
</dbReference>
<dbReference type="Gene3D" id="3.30.519.10">
    <property type="entry name" value="Guanine Nucleotide Dissociation Inhibitor, domain 2"/>
    <property type="match status" value="1"/>
</dbReference>
<comment type="caution">
    <text evidence="3">The sequence shown here is derived from an EMBL/GenBank/DDBJ whole genome shotgun (WGS) entry which is preliminary data.</text>
</comment>
<keyword evidence="4" id="KW-1185">Reference proteome</keyword>
<accession>A0ABR4DGQ1</accession>
<dbReference type="SUPFAM" id="SSF51905">
    <property type="entry name" value="FAD/NAD(P)-binding domain"/>
    <property type="match status" value="1"/>
</dbReference>
<organism evidence="3 4">
    <name type="scientific">Remersonia thermophila</name>
    <dbReference type="NCBI Taxonomy" id="72144"/>
    <lineage>
        <taxon>Eukaryota</taxon>
        <taxon>Fungi</taxon>
        <taxon>Dikarya</taxon>
        <taxon>Ascomycota</taxon>
        <taxon>Pezizomycotina</taxon>
        <taxon>Sordariomycetes</taxon>
        <taxon>Sordariomycetidae</taxon>
        <taxon>Sordariales</taxon>
        <taxon>Sordariales incertae sedis</taxon>
        <taxon>Remersonia</taxon>
    </lineage>
</organism>
<dbReference type="SUPFAM" id="SSF54373">
    <property type="entry name" value="FAD-linked reductases, C-terminal domain"/>
    <property type="match status" value="1"/>
</dbReference>
<sequence length="499" mass="53278">MESLSDIHWDVVISGTGLQQSLLALALSRSGKKILHIDSNDFYGGTEASLGLQDAASWVSRIEAGGGGGLLKSAAIWRPEDSTGLAASRQYYLALAPQVVHARSRLLEQLVSSRAYRQVEFLAVGSSYVFKPASEPTQPAALVRIPSTREEVFSTTAVSTKEKRLLMKFLKFVLDHDSSPQQETWHPYAEKPLSALLSEAFNMGEELQKLIYTLTLSLNPGINTKDGLAVIRRHISSMGVYGPGFAAIYPKWGGLSEIAQVSCRACAVGGGVYMLGTGIQSTEVVEGGVKLELTSGDAIRTRLLVRASEDAASGMPVIRRLVAVTNSSFDSLFEPAVEGAPRPAVAIIAYPAGSLSTAAGKASEHPVYLSAHSSETGECPAGQSVLYLTTNASPDAQELLGRALDAFLDAAKPSAQQEVRVLTKLEYEQGSGGSSVLITQGPILTFQATTPSIAFSDSVLDPIRSAWKKILGDEAVDDEYLTFSDREGAADDDDDVYEQ</sequence>
<dbReference type="Proteomes" id="UP001600064">
    <property type="component" value="Unassembled WGS sequence"/>
</dbReference>
<dbReference type="Pfam" id="PF00996">
    <property type="entry name" value="GDI"/>
    <property type="match status" value="1"/>
</dbReference>
<gene>
    <name evidence="3" type="ORF">VTJ83DRAFT_3877</name>
</gene>
<dbReference type="InterPro" id="IPR017230">
    <property type="entry name" value="Mrs6"/>
</dbReference>
<name>A0ABR4DGQ1_9PEZI</name>
<dbReference type="Gene3D" id="1.10.405.10">
    <property type="entry name" value="Guanine Nucleotide Dissociation Inhibitor, domain 1"/>
    <property type="match status" value="1"/>
</dbReference>
<dbReference type="Gene3D" id="3.50.50.60">
    <property type="entry name" value="FAD/NAD(P)-binding domain"/>
    <property type="match status" value="1"/>
</dbReference>
<dbReference type="PANTHER" id="PTHR11787">
    <property type="entry name" value="RAB GDP-DISSOCIATION INHIBITOR"/>
    <property type="match status" value="1"/>
</dbReference>
<dbReference type="PIRSF" id="PIRSF037514">
    <property type="entry name" value="Rab_ger_ger_transf_A_fun"/>
    <property type="match status" value="1"/>
</dbReference>